<evidence type="ECO:0000256" key="2">
    <source>
        <dbReference type="ARBA" id="ARBA00022801"/>
    </source>
</evidence>
<feature type="chain" id="PRO_5046043869" evidence="4">
    <location>
        <begin position="23"/>
        <end position="330"/>
    </location>
</feature>
<dbReference type="InterPro" id="IPR002509">
    <property type="entry name" value="NODB_dom"/>
</dbReference>
<dbReference type="Proteomes" id="UP001569963">
    <property type="component" value="Unassembled WGS sequence"/>
</dbReference>
<proteinExistence type="predicted"/>
<sequence>MRIRKIAVIAAGLLLVAGCSHADKKQARTAGQNAALGKKTPATHAPTPPPPRRIDCDRVKCVALTFDDGPGPYTAGLLDTLKKGGVRATFFMLGENVGSHRDVVRRMALEGHELANHSWSHPQLTGMSPAGVRSQIQRTQKAVQDASGGVRPTLMRPPYGATNKRVGRDIGMPLIMWSVDTLDWRYHNVARDTRVGVKEAKPGGIILFHDIHKTSVESIPAVVDGLKKRGFTLVTVSELFQGQPLKPGVSYSERVTEPAPVTASPPPTGSPAGPSPATTAPGGRTPASPAPSSPAPGSPAPGSPAPQSPEPGGPEPGSPAPESPAPAGTR</sequence>
<feature type="compositionally biased region" description="Low complexity" evidence="3">
    <location>
        <begin position="270"/>
        <end position="287"/>
    </location>
</feature>
<gene>
    <name evidence="6" type="ORF">SM611_20660</name>
</gene>
<dbReference type="PANTHER" id="PTHR10587:SF133">
    <property type="entry name" value="CHITIN DEACETYLASE 1-RELATED"/>
    <property type="match status" value="1"/>
</dbReference>
<feature type="region of interest" description="Disordered" evidence="3">
    <location>
        <begin position="28"/>
        <end position="53"/>
    </location>
</feature>
<evidence type="ECO:0000313" key="6">
    <source>
        <dbReference type="EMBL" id="MFA1541344.1"/>
    </source>
</evidence>
<accession>A0ABV4QHA5</accession>
<feature type="region of interest" description="Disordered" evidence="3">
    <location>
        <begin position="142"/>
        <end position="162"/>
    </location>
</feature>
<feature type="domain" description="NodB homology" evidence="5">
    <location>
        <begin position="60"/>
        <end position="234"/>
    </location>
</feature>
<dbReference type="EMBL" id="JAXCEI010000008">
    <property type="protein sequence ID" value="MFA1541344.1"/>
    <property type="molecule type" value="Genomic_DNA"/>
</dbReference>
<evidence type="ECO:0000256" key="1">
    <source>
        <dbReference type="ARBA" id="ARBA00022723"/>
    </source>
</evidence>
<evidence type="ECO:0000256" key="3">
    <source>
        <dbReference type="SAM" id="MobiDB-lite"/>
    </source>
</evidence>
<dbReference type="RefSeq" id="WP_371951490.1">
    <property type="nucleotide sequence ID" value="NZ_JAXCEI010000008.1"/>
</dbReference>
<evidence type="ECO:0000313" key="7">
    <source>
        <dbReference type="Proteomes" id="UP001569963"/>
    </source>
</evidence>
<keyword evidence="2" id="KW-0378">Hydrolase</keyword>
<protein>
    <submittedName>
        <fullName evidence="6">Polysaccharide deacetylase family protein</fullName>
    </submittedName>
</protein>
<reference evidence="6 7" key="1">
    <citation type="submission" date="2023-11" db="EMBL/GenBank/DDBJ databases">
        <title>Actinomadura monticuli sp. nov., isolated from volcanic ash.</title>
        <authorList>
            <person name="Lee S.D."/>
            <person name="Yang H."/>
            <person name="Kim I.S."/>
        </authorList>
    </citation>
    <scope>NUCLEOTIDE SEQUENCE [LARGE SCALE GENOMIC DNA]</scope>
    <source>
        <strain evidence="6 7">DLS-62</strain>
    </source>
</reference>
<dbReference type="CDD" id="cd10954">
    <property type="entry name" value="CE4_CtAXE_like"/>
    <property type="match status" value="1"/>
</dbReference>
<feature type="signal peptide" evidence="4">
    <location>
        <begin position="1"/>
        <end position="22"/>
    </location>
</feature>
<dbReference type="PANTHER" id="PTHR10587">
    <property type="entry name" value="GLYCOSYL TRANSFERASE-RELATED"/>
    <property type="match status" value="1"/>
</dbReference>
<organism evidence="6 7">
    <name type="scientific">Actinomadura monticuli</name>
    <dbReference type="NCBI Taxonomy" id="3097367"/>
    <lineage>
        <taxon>Bacteria</taxon>
        <taxon>Bacillati</taxon>
        <taxon>Actinomycetota</taxon>
        <taxon>Actinomycetes</taxon>
        <taxon>Streptosporangiales</taxon>
        <taxon>Thermomonosporaceae</taxon>
        <taxon>Actinomadura</taxon>
    </lineage>
</organism>
<dbReference type="PROSITE" id="PS51677">
    <property type="entry name" value="NODB"/>
    <property type="match status" value="1"/>
</dbReference>
<evidence type="ECO:0000256" key="4">
    <source>
        <dbReference type="SAM" id="SignalP"/>
    </source>
</evidence>
<name>A0ABV4QHA5_9ACTN</name>
<keyword evidence="4" id="KW-0732">Signal</keyword>
<keyword evidence="7" id="KW-1185">Reference proteome</keyword>
<feature type="compositionally biased region" description="Pro residues" evidence="3">
    <location>
        <begin position="288"/>
        <end position="324"/>
    </location>
</feature>
<feature type="region of interest" description="Disordered" evidence="3">
    <location>
        <begin position="244"/>
        <end position="330"/>
    </location>
</feature>
<dbReference type="InterPro" id="IPR011330">
    <property type="entry name" value="Glyco_hydro/deAcase_b/a-brl"/>
</dbReference>
<dbReference type="InterPro" id="IPR050248">
    <property type="entry name" value="Polysacc_deacetylase_ArnD"/>
</dbReference>
<dbReference type="PROSITE" id="PS51257">
    <property type="entry name" value="PROKAR_LIPOPROTEIN"/>
    <property type="match status" value="1"/>
</dbReference>
<keyword evidence="1" id="KW-0479">Metal-binding</keyword>
<dbReference type="Gene3D" id="3.20.20.370">
    <property type="entry name" value="Glycoside hydrolase/deacetylase"/>
    <property type="match status" value="1"/>
</dbReference>
<evidence type="ECO:0000259" key="5">
    <source>
        <dbReference type="PROSITE" id="PS51677"/>
    </source>
</evidence>
<dbReference type="Pfam" id="PF01522">
    <property type="entry name" value="Polysacc_deac_1"/>
    <property type="match status" value="1"/>
</dbReference>
<comment type="caution">
    <text evidence="6">The sequence shown here is derived from an EMBL/GenBank/DDBJ whole genome shotgun (WGS) entry which is preliminary data.</text>
</comment>
<dbReference type="SUPFAM" id="SSF88713">
    <property type="entry name" value="Glycoside hydrolase/deacetylase"/>
    <property type="match status" value="1"/>
</dbReference>